<dbReference type="Pfam" id="PF06201">
    <property type="entry name" value="PITH"/>
    <property type="match status" value="1"/>
</dbReference>
<dbReference type="PROSITE" id="PS51532">
    <property type="entry name" value="PITH"/>
    <property type="match status" value="1"/>
</dbReference>
<evidence type="ECO:0000256" key="1">
    <source>
        <dbReference type="ARBA" id="ARBA00025788"/>
    </source>
</evidence>
<dbReference type="PANTHER" id="PTHR12175:SF1">
    <property type="entry name" value="PITH DOMAIN-CONTAINING PROTEIN 1"/>
    <property type="match status" value="1"/>
</dbReference>
<dbReference type="InterPro" id="IPR010400">
    <property type="entry name" value="PITH_dom"/>
</dbReference>
<dbReference type="AlphaFoldDB" id="A0A9P8L4Y8"/>
<dbReference type="GO" id="GO:0005737">
    <property type="term" value="C:cytoplasm"/>
    <property type="evidence" value="ECO:0007669"/>
    <property type="project" value="UniProtKB-ARBA"/>
</dbReference>
<dbReference type="InterPro" id="IPR008979">
    <property type="entry name" value="Galactose-bd-like_sf"/>
</dbReference>
<dbReference type="FunFam" id="2.60.120.470:FF:000003">
    <property type="entry name" value="DUF1000 domain protein (AFU_orthologue AFUA_1G09230)"/>
    <property type="match status" value="1"/>
</dbReference>
<organism evidence="4 5">
    <name type="scientific">Glutinoglossum americanum</name>
    <dbReference type="NCBI Taxonomy" id="1670608"/>
    <lineage>
        <taxon>Eukaryota</taxon>
        <taxon>Fungi</taxon>
        <taxon>Dikarya</taxon>
        <taxon>Ascomycota</taxon>
        <taxon>Pezizomycotina</taxon>
        <taxon>Geoglossomycetes</taxon>
        <taxon>Geoglossales</taxon>
        <taxon>Geoglossaceae</taxon>
        <taxon>Glutinoglossum</taxon>
    </lineage>
</organism>
<dbReference type="Proteomes" id="UP000698800">
    <property type="component" value="Unassembled WGS sequence"/>
</dbReference>
<dbReference type="GO" id="GO:0005634">
    <property type="term" value="C:nucleus"/>
    <property type="evidence" value="ECO:0007669"/>
    <property type="project" value="TreeGrafter"/>
</dbReference>
<dbReference type="EMBL" id="JAGHQL010000026">
    <property type="protein sequence ID" value="KAH0543848.1"/>
    <property type="molecule type" value="Genomic_DNA"/>
</dbReference>
<sequence>MASHCRDEHDDHDHGNGAGDIHDHTDDITPAIQSLLYDKVDFGNIRTLNETTTGSGAAIVKKTWAERLTPEPELESSADEQLLMYIPFSVQVKLHAILLRTSNSPSAPRSLRMTINRDDLDFTTAADLRPTQTLHLSQTSDVQEIPLKRALWNNTHAVTLFFEDNHSDGEEEVTRIGYIGFKGEWMDIGKAPVGFLYESSARLADHKVDGVKDNALGGSRLGM</sequence>
<dbReference type="InterPro" id="IPR037047">
    <property type="entry name" value="PITH_dom_sf"/>
</dbReference>
<dbReference type="InterPro" id="IPR045099">
    <property type="entry name" value="PITH1-like"/>
</dbReference>
<evidence type="ECO:0000313" key="4">
    <source>
        <dbReference type="EMBL" id="KAH0543848.1"/>
    </source>
</evidence>
<dbReference type="PANTHER" id="PTHR12175">
    <property type="entry name" value="AD039 HT014 THIOREDOXIN FAMILY TRP26"/>
    <property type="match status" value="1"/>
</dbReference>
<accession>A0A9P8L4Y8</accession>
<comment type="caution">
    <text evidence="4">The sequence shown here is derived from an EMBL/GenBank/DDBJ whole genome shotgun (WGS) entry which is preliminary data.</text>
</comment>
<evidence type="ECO:0000313" key="5">
    <source>
        <dbReference type="Proteomes" id="UP000698800"/>
    </source>
</evidence>
<gene>
    <name evidence="4" type="ORF">FGG08_001887</name>
</gene>
<feature type="region of interest" description="Disordered" evidence="2">
    <location>
        <begin position="1"/>
        <end position="25"/>
    </location>
</feature>
<protein>
    <recommendedName>
        <fullName evidence="3">PITH domain-containing protein</fullName>
    </recommendedName>
</protein>
<dbReference type="OrthoDB" id="2635at2759"/>
<reference evidence="4" key="1">
    <citation type="submission" date="2021-03" db="EMBL/GenBank/DDBJ databases">
        <title>Comparative genomics and phylogenomic investigation of the class Geoglossomycetes provide insights into ecological specialization and systematics.</title>
        <authorList>
            <person name="Melie T."/>
            <person name="Pirro S."/>
            <person name="Miller A.N."/>
            <person name="Quandt A."/>
        </authorList>
    </citation>
    <scope>NUCLEOTIDE SEQUENCE</scope>
    <source>
        <strain evidence="4">GBOQ0MN5Z8</strain>
    </source>
</reference>
<dbReference type="SUPFAM" id="SSF49785">
    <property type="entry name" value="Galactose-binding domain-like"/>
    <property type="match status" value="1"/>
</dbReference>
<evidence type="ECO:0000259" key="3">
    <source>
        <dbReference type="PROSITE" id="PS51532"/>
    </source>
</evidence>
<feature type="domain" description="PITH" evidence="3">
    <location>
        <begin position="25"/>
        <end position="201"/>
    </location>
</feature>
<evidence type="ECO:0000256" key="2">
    <source>
        <dbReference type="SAM" id="MobiDB-lite"/>
    </source>
</evidence>
<name>A0A9P8L4Y8_9PEZI</name>
<keyword evidence="5" id="KW-1185">Reference proteome</keyword>
<proteinExistence type="inferred from homology"/>
<comment type="similarity">
    <text evidence="1">Belongs to the PITHD1 family.</text>
</comment>
<dbReference type="Gene3D" id="2.60.120.470">
    <property type="entry name" value="PITH domain"/>
    <property type="match status" value="1"/>
</dbReference>